<organism evidence="5 6">
    <name type="scientific">Catenulispora subtropica</name>
    <dbReference type="NCBI Taxonomy" id="450798"/>
    <lineage>
        <taxon>Bacteria</taxon>
        <taxon>Bacillati</taxon>
        <taxon>Actinomycetota</taxon>
        <taxon>Actinomycetes</taxon>
        <taxon>Catenulisporales</taxon>
        <taxon>Catenulisporaceae</taxon>
        <taxon>Catenulispora</taxon>
    </lineage>
</organism>
<gene>
    <name evidence="5" type="ORF">GCM10009838_46930</name>
</gene>
<dbReference type="InterPro" id="IPR036388">
    <property type="entry name" value="WH-like_DNA-bd_sf"/>
</dbReference>
<evidence type="ECO:0000259" key="4">
    <source>
        <dbReference type="PROSITE" id="PS51118"/>
    </source>
</evidence>
<name>A0ABP5DI46_9ACTN</name>
<protein>
    <submittedName>
        <fullName evidence="5">Helix-turn-helix domain-containing protein</fullName>
    </submittedName>
</protein>
<evidence type="ECO:0000313" key="5">
    <source>
        <dbReference type="EMBL" id="GAA1980398.1"/>
    </source>
</evidence>
<dbReference type="Pfam" id="PF01638">
    <property type="entry name" value="HxlR"/>
    <property type="match status" value="1"/>
</dbReference>
<dbReference type="PROSITE" id="PS51118">
    <property type="entry name" value="HTH_HXLR"/>
    <property type="match status" value="1"/>
</dbReference>
<comment type="caution">
    <text evidence="5">The sequence shown here is derived from an EMBL/GenBank/DDBJ whole genome shotgun (WGS) entry which is preliminary data.</text>
</comment>
<dbReference type="Gene3D" id="1.10.10.10">
    <property type="entry name" value="Winged helix-like DNA-binding domain superfamily/Winged helix DNA-binding domain"/>
    <property type="match status" value="1"/>
</dbReference>
<feature type="domain" description="HTH hxlR-type" evidence="4">
    <location>
        <begin position="11"/>
        <end position="109"/>
    </location>
</feature>
<dbReference type="PANTHER" id="PTHR33204:SF18">
    <property type="entry name" value="TRANSCRIPTIONAL REGULATORY PROTEIN"/>
    <property type="match status" value="1"/>
</dbReference>
<dbReference type="InterPro" id="IPR002577">
    <property type="entry name" value="HTH_HxlR"/>
</dbReference>
<evidence type="ECO:0000313" key="6">
    <source>
        <dbReference type="Proteomes" id="UP001499854"/>
    </source>
</evidence>
<evidence type="ECO:0000256" key="1">
    <source>
        <dbReference type="ARBA" id="ARBA00023015"/>
    </source>
</evidence>
<proteinExistence type="predicted"/>
<keyword evidence="2" id="KW-0238">DNA-binding</keyword>
<dbReference type="SUPFAM" id="SSF46785">
    <property type="entry name" value="Winged helix' DNA-binding domain"/>
    <property type="match status" value="1"/>
</dbReference>
<reference evidence="6" key="1">
    <citation type="journal article" date="2019" name="Int. J. Syst. Evol. Microbiol.">
        <title>The Global Catalogue of Microorganisms (GCM) 10K type strain sequencing project: providing services to taxonomists for standard genome sequencing and annotation.</title>
        <authorList>
            <consortium name="The Broad Institute Genomics Platform"/>
            <consortium name="The Broad Institute Genome Sequencing Center for Infectious Disease"/>
            <person name="Wu L."/>
            <person name="Ma J."/>
        </authorList>
    </citation>
    <scope>NUCLEOTIDE SEQUENCE [LARGE SCALE GENOMIC DNA]</scope>
    <source>
        <strain evidence="6">JCM 16013</strain>
    </source>
</reference>
<dbReference type="PANTHER" id="PTHR33204">
    <property type="entry name" value="TRANSCRIPTIONAL REGULATOR, MARR FAMILY"/>
    <property type="match status" value="1"/>
</dbReference>
<evidence type="ECO:0000256" key="3">
    <source>
        <dbReference type="ARBA" id="ARBA00023163"/>
    </source>
</evidence>
<dbReference type="Proteomes" id="UP001499854">
    <property type="component" value="Unassembled WGS sequence"/>
</dbReference>
<sequence>MLGKTYDAQICSIARALEIVGERWSLLIVRDALFAGATRYSDFQRGLGIATNVLKTRLDGFVEAGVMRRHKYSEQPEQYEYLLTEKGRALAHSLVALSEWGDRYATEGEPPILYVHSECGSGVTQQTVCAHCGPVDDPARIQAKIGPGMPPRPSATA</sequence>
<dbReference type="EMBL" id="BAAAQM010000027">
    <property type="protein sequence ID" value="GAA1980398.1"/>
    <property type="molecule type" value="Genomic_DNA"/>
</dbReference>
<evidence type="ECO:0000256" key="2">
    <source>
        <dbReference type="ARBA" id="ARBA00023125"/>
    </source>
</evidence>
<accession>A0ABP5DI46</accession>
<dbReference type="RefSeq" id="WP_344659244.1">
    <property type="nucleotide sequence ID" value="NZ_BAAAQM010000027.1"/>
</dbReference>
<keyword evidence="6" id="KW-1185">Reference proteome</keyword>
<keyword evidence="1" id="KW-0805">Transcription regulation</keyword>
<keyword evidence="3" id="KW-0804">Transcription</keyword>
<dbReference type="InterPro" id="IPR036390">
    <property type="entry name" value="WH_DNA-bd_sf"/>
</dbReference>